<evidence type="ECO:0000259" key="9">
    <source>
        <dbReference type="Pfam" id="PF13231"/>
    </source>
</evidence>
<dbReference type="InterPro" id="IPR038731">
    <property type="entry name" value="RgtA/B/C-like"/>
</dbReference>
<dbReference type="Pfam" id="PF13231">
    <property type="entry name" value="PMT_2"/>
    <property type="match status" value="1"/>
</dbReference>
<dbReference type="GO" id="GO:0010041">
    <property type="term" value="P:response to iron(III) ion"/>
    <property type="evidence" value="ECO:0007669"/>
    <property type="project" value="TreeGrafter"/>
</dbReference>
<feature type="transmembrane region" description="Helical" evidence="8">
    <location>
        <begin position="148"/>
        <end position="164"/>
    </location>
</feature>
<feature type="transmembrane region" description="Helical" evidence="8">
    <location>
        <begin position="12"/>
        <end position="30"/>
    </location>
</feature>
<protein>
    <recommendedName>
        <fullName evidence="9">Glycosyltransferase RgtA/B/C/D-like domain-containing protein</fullName>
    </recommendedName>
</protein>
<evidence type="ECO:0000313" key="10">
    <source>
        <dbReference type="EMBL" id="PJE58198.1"/>
    </source>
</evidence>
<evidence type="ECO:0000256" key="4">
    <source>
        <dbReference type="ARBA" id="ARBA00022679"/>
    </source>
</evidence>
<dbReference type="EMBL" id="PFDW01000045">
    <property type="protein sequence ID" value="PJE58198.1"/>
    <property type="molecule type" value="Genomic_DNA"/>
</dbReference>
<reference evidence="11" key="1">
    <citation type="submission" date="2017-09" db="EMBL/GenBank/DDBJ databases">
        <title>Depth-based differentiation of microbial function through sediment-hosted aquifers and enrichment of novel symbionts in the deep terrestrial subsurface.</title>
        <authorList>
            <person name="Probst A.J."/>
            <person name="Ladd B."/>
            <person name="Jarett J.K."/>
            <person name="Geller-Mcgrath D.E."/>
            <person name="Sieber C.M.K."/>
            <person name="Emerson J.B."/>
            <person name="Anantharaman K."/>
            <person name="Thomas B.C."/>
            <person name="Malmstrom R."/>
            <person name="Stieglmeier M."/>
            <person name="Klingl A."/>
            <person name="Woyke T."/>
            <person name="Ryan C.M."/>
            <person name="Banfield J.F."/>
        </authorList>
    </citation>
    <scope>NUCLEOTIDE SEQUENCE [LARGE SCALE GENOMIC DNA]</scope>
</reference>
<dbReference type="Proteomes" id="UP000231450">
    <property type="component" value="Unassembled WGS sequence"/>
</dbReference>
<feature type="transmembrane region" description="Helical" evidence="8">
    <location>
        <begin position="94"/>
        <end position="114"/>
    </location>
</feature>
<sequence>MMKYLKSFLENNPKLILGVFILISLGLHIYNFAFPCLNSDEASFAYNGYSIAKTGKDEYGAFMPVRFKAFGENKLPVTIYTIAPLVGLFGLNELTARLPFIAIGIFAPLIFYWLSMTFFKNRYVAYLTAFLASLSPWIQIMSRHIHENIIMLLLASALLIFFAKLQKEFKWKYIIIISILNVIGLFTYHIGKTLSIYSFVVLLFILLKEKKLSRGIIAKSVLIFLIPVFIFLWTEISSPSNRVGNLLFTSNAGFTLKIEELRREHDLRLFHNKLTQSVITVSNKYLTYFSPE</sequence>
<feature type="transmembrane region" description="Helical" evidence="8">
    <location>
        <begin position="171"/>
        <end position="188"/>
    </location>
</feature>
<proteinExistence type="predicted"/>
<dbReference type="GO" id="GO:0016763">
    <property type="term" value="F:pentosyltransferase activity"/>
    <property type="evidence" value="ECO:0007669"/>
    <property type="project" value="TreeGrafter"/>
</dbReference>
<feature type="non-terminal residue" evidence="10">
    <location>
        <position position="292"/>
    </location>
</feature>
<evidence type="ECO:0000256" key="3">
    <source>
        <dbReference type="ARBA" id="ARBA00022676"/>
    </source>
</evidence>
<evidence type="ECO:0000313" key="11">
    <source>
        <dbReference type="Proteomes" id="UP000231450"/>
    </source>
</evidence>
<keyword evidence="5 8" id="KW-0812">Transmembrane</keyword>
<dbReference type="PANTHER" id="PTHR33908:SF3">
    <property type="entry name" value="UNDECAPRENYL PHOSPHATE-ALPHA-4-AMINO-4-DEOXY-L-ARABINOSE ARABINOSYL TRANSFERASE"/>
    <property type="match status" value="1"/>
</dbReference>
<gene>
    <name evidence="10" type="ORF">COU81_01990</name>
</gene>
<dbReference type="InterPro" id="IPR050297">
    <property type="entry name" value="LipidA_mod_glycosyltrf_83"/>
</dbReference>
<keyword evidence="6 8" id="KW-1133">Transmembrane helix</keyword>
<dbReference type="GO" id="GO:0009103">
    <property type="term" value="P:lipopolysaccharide biosynthetic process"/>
    <property type="evidence" value="ECO:0007669"/>
    <property type="project" value="UniProtKB-ARBA"/>
</dbReference>
<evidence type="ECO:0000256" key="8">
    <source>
        <dbReference type="SAM" id="Phobius"/>
    </source>
</evidence>
<keyword evidence="4" id="KW-0808">Transferase</keyword>
<comment type="caution">
    <text evidence="10">The sequence shown here is derived from an EMBL/GenBank/DDBJ whole genome shotgun (WGS) entry which is preliminary data.</text>
</comment>
<dbReference type="AlphaFoldDB" id="A0A2M8KE50"/>
<evidence type="ECO:0000256" key="5">
    <source>
        <dbReference type="ARBA" id="ARBA00022692"/>
    </source>
</evidence>
<dbReference type="PANTHER" id="PTHR33908">
    <property type="entry name" value="MANNOSYLTRANSFERASE YKCB-RELATED"/>
    <property type="match status" value="1"/>
</dbReference>
<organism evidence="10 11">
    <name type="scientific">Candidatus Portnoybacteria bacterium CG10_big_fil_rev_8_21_14_0_10_36_7</name>
    <dbReference type="NCBI Taxonomy" id="1974812"/>
    <lineage>
        <taxon>Bacteria</taxon>
        <taxon>Candidatus Portnoyibacteriota</taxon>
    </lineage>
</organism>
<keyword evidence="3" id="KW-0328">Glycosyltransferase</keyword>
<comment type="subcellular location">
    <subcellularLocation>
        <location evidence="1">Cell membrane</location>
        <topology evidence="1">Multi-pass membrane protein</topology>
    </subcellularLocation>
</comment>
<name>A0A2M8KE50_9BACT</name>
<evidence type="ECO:0000256" key="7">
    <source>
        <dbReference type="ARBA" id="ARBA00023136"/>
    </source>
</evidence>
<feature type="transmembrane region" description="Helical" evidence="8">
    <location>
        <begin position="216"/>
        <end position="233"/>
    </location>
</feature>
<feature type="domain" description="Glycosyltransferase RgtA/B/C/D-like" evidence="9">
    <location>
        <begin position="76"/>
        <end position="229"/>
    </location>
</feature>
<accession>A0A2M8KE50</accession>
<dbReference type="GO" id="GO:0005886">
    <property type="term" value="C:plasma membrane"/>
    <property type="evidence" value="ECO:0007669"/>
    <property type="project" value="UniProtKB-SubCell"/>
</dbReference>
<feature type="transmembrane region" description="Helical" evidence="8">
    <location>
        <begin position="123"/>
        <end position="142"/>
    </location>
</feature>
<evidence type="ECO:0000256" key="1">
    <source>
        <dbReference type="ARBA" id="ARBA00004651"/>
    </source>
</evidence>
<evidence type="ECO:0000256" key="2">
    <source>
        <dbReference type="ARBA" id="ARBA00022475"/>
    </source>
</evidence>
<evidence type="ECO:0000256" key="6">
    <source>
        <dbReference type="ARBA" id="ARBA00022989"/>
    </source>
</evidence>
<keyword evidence="2" id="KW-1003">Cell membrane</keyword>
<keyword evidence="7 8" id="KW-0472">Membrane</keyword>